<evidence type="ECO:0000313" key="2">
    <source>
        <dbReference type="EMBL" id="KAJ7769562.1"/>
    </source>
</evidence>
<feature type="region of interest" description="Disordered" evidence="1">
    <location>
        <begin position="1"/>
        <end position="24"/>
    </location>
</feature>
<dbReference type="Proteomes" id="UP001215280">
    <property type="component" value="Unassembled WGS sequence"/>
</dbReference>
<protein>
    <submittedName>
        <fullName evidence="2">Uncharacterized protein</fullName>
    </submittedName>
</protein>
<proteinExistence type="predicted"/>
<comment type="caution">
    <text evidence="2">The sequence shown here is derived from an EMBL/GenBank/DDBJ whole genome shotgun (WGS) entry which is preliminary data.</text>
</comment>
<organism evidence="2 3">
    <name type="scientific">Mycena maculata</name>
    <dbReference type="NCBI Taxonomy" id="230809"/>
    <lineage>
        <taxon>Eukaryota</taxon>
        <taxon>Fungi</taxon>
        <taxon>Dikarya</taxon>
        <taxon>Basidiomycota</taxon>
        <taxon>Agaricomycotina</taxon>
        <taxon>Agaricomycetes</taxon>
        <taxon>Agaricomycetidae</taxon>
        <taxon>Agaricales</taxon>
        <taxon>Marasmiineae</taxon>
        <taxon>Mycenaceae</taxon>
        <taxon>Mycena</taxon>
    </lineage>
</organism>
<keyword evidence="3" id="KW-1185">Reference proteome</keyword>
<feature type="compositionally biased region" description="Acidic residues" evidence="1">
    <location>
        <begin position="66"/>
        <end position="75"/>
    </location>
</feature>
<gene>
    <name evidence="2" type="ORF">DFH07DRAFT_954164</name>
</gene>
<accession>A0AAD7JQA8</accession>
<reference evidence="2" key="1">
    <citation type="submission" date="2023-03" db="EMBL/GenBank/DDBJ databases">
        <title>Massive genome expansion in bonnet fungi (Mycena s.s.) driven by repeated elements and novel gene families across ecological guilds.</title>
        <authorList>
            <consortium name="Lawrence Berkeley National Laboratory"/>
            <person name="Harder C.B."/>
            <person name="Miyauchi S."/>
            <person name="Viragh M."/>
            <person name="Kuo A."/>
            <person name="Thoen E."/>
            <person name="Andreopoulos B."/>
            <person name="Lu D."/>
            <person name="Skrede I."/>
            <person name="Drula E."/>
            <person name="Henrissat B."/>
            <person name="Morin E."/>
            <person name="Kohler A."/>
            <person name="Barry K."/>
            <person name="LaButti K."/>
            <person name="Morin E."/>
            <person name="Salamov A."/>
            <person name="Lipzen A."/>
            <person name="Mereny Z."/>
            <person name="Hegedus B."/>
            <person name="Baldrian P."/>
            <person name="Stursova M."/>
            <person name="Weitz H."/>
            <person name="Taylor A."/>
            <person name="Grigoriev I.V."/>
            <person name="Nagy L.G."/>
            <person name="Martin F."/>
            <person name="Kauserud H."/>
        </authorList>
    </citation>
    <scope>NUCLEOTIDE SEQUENCE</scope>
    <source>
        <strain evidence="2">CBHHK188m</strain>
    </source>
</reference>
<feature type="region of interest" description="Disordered" evidence="1">
    <location>
        <begin position="50"/>
        <end position="76"/>
    </location>
</feature>
<dbReference type="EMBL" id="JARJLG010000025">
    <property type="protein sequence ID" value="KAJ7769562.1"/>
    <property type="molecule type" value="Genomic_DNA"/>
</dbReference>
<sequence>MSFLKVKTPTLPSAPKIPTLSSLPGLPIPSPSLPSLPSLPSSKSIASIASETRAKAGRSMSMFTDDKDDEEEEGAEPPVLEPVYVVLRPLNLTEAPQALLKGFGHVVKDLEFENYLMFQHWGVLIGDRYYHLHINDQTNKISVSMVPFVHVDKHERHTIKFPIWRTRLTHDERVGVAVGIIKAMGNYDAEAEVEITDEEGKLVTSPEDRERYKMKGRYQKSPLAALSIFKGKYSAVTNNCIHFTRHYIFDQILTSRRELKNFGTNIEWLVTKWRDMGCKKSPIELAKFLTGILCVNPLTLSPEKGARLLIKLLSIFLGIEYNSALDKKLLDDSTTADEALEEVSDAATGDYVEPVKEAPSDS</sequence>
<evidence type="ECO:0000256" key="1">
    <source>
        <dbReference type="SAM" id="MobiDB-lite"/>
    </source>
</evidence>
<evidence type="ECO:0000313" key="3">
    <source>
        <dbReference type="Proteomes" id="UP001215280"/>
    </source>
</evidence>
<name>A0AAD7JQA8_9AGAR</name>
<dbReference type="AlphaFoldDB" id="A0AAD7JQA8"/>